<keyword evidence="3" id="KW-1185">Reference proteome</keyword>
<comment type="caution">
    <text evidence="2">The sequence shown here is derived from an EMBL/GenBank/DDBJ whole genome shotgun (WGS) entry which is preliminary data.</text>
</comment>
<evidence type="ECO:0000313" key="2">
    <source>
        <dbReference type="EMBL" id="GIY59873.1"/>
    </source>
</evidence>
<dbReference type="EMBL" id="BPLR01013251">
    <property type="protein sequence ID" value="GIY59873.1"/>
    <property type="molecule type" value="Genomic_DNA"/>
</dbReference>
<name>A0AAV4UQ61_CAEEX</name>
<dbReference type="AlphaFoldDB" id="A0AAV4UQ61"/>
<gene>
    <name evidence="2" type="ORF">CEXT_628051</name>
</gene>
<evidence type="ECO:0000313" key="3">
    <source>
        <dbReference type="Proteomes" id="UP001054945"/>
    </source>
</evidence>
<proteinExistence type="predicted"/>
<organism evidence="2 3">
    <name type="scientific">Caerostris extrusa</name>
    <name type="common">Bark spider</name>
    <name type="synonym">Caerostris bankana</name>
    <dbReference type="NCBI Taxonomy" id="172846"/>
    <lineage>
        <taxon>Eukaryota</taxon>
        <taxon>Metazoa</taxon>
        <taxon>Ecdysozoa</taxon>
        <taxon>Arthropoda</taxon>
        <taxon>Chelicerata</taxon>
        <taxon>Arachnida</taxon>
        <taxon>Araneae</taxon>
        <taxon>Araneomorphae</taxon>
        <taxon>Entelegynae</taxon>
        <taxon>Araneoidea</taxon>
        <taxon>Araneidae</taxon>
        <taxon>Caerostris</taxon>
    </lineage>
</organism>
<feature type="region of interest" description="Disordered" evidence="1">
    <location>
        <begin position="43"/>
        <end position="67"/>
    </location>
</feature>
<protein>
    <submittedName>
        <fullName evidence="2">Uncharacterized protein</fullName>
    </submittedName>
</protein>
<evidence type="ECO:0000256" key="1">
    <source>
        <dbReference type="SAM" id="MobiDB-lite"/>
    </source>
</evidence>
<dbReference type="Proteomes" id="UP001054945">
    <property type="component" value="Unassembled WGS sequence"/>
</dbReference>
<reference evidence="2 3" key="1">
    <citation type="submission" date="2021-06" db="EMBL/GenBank/DDBJ databases">
        <title>Caerostris extrusa draft genome.</title>
        <authorList>
            <person name="Kono N."/>
            <person name="Arakawa K."/>
        </authorList>
    </citation>
    <scope>NUCLEOTIDE SEQUENCE [LARGE SCALE GENOMIC DNA]</scope>
</reference>
<sequence length="86" mass="9879">MVSSKRSLPSRLARHTDRIYRGPPSFIYFAASSFLLRPPLSDGGQCRGNAGQMDRDGRNLRLNDPLRNPRWKRRHHGAWDFTSIGE</sequence>
<accession>A0AAV4UQ61</accession>